<dbReference type="OrthoDB" id="9812206at2"/>
<dbReference type="Proteomes" id="UP000192796">
    <property type="component" value="Unassembled WGS sequence"/>
</dbReference>
<feature type="binding site" evidence="9">
    <location>
        <position position="65"/>
    </location>
    <ligand>
        <name>4-amino-2-methyl-5-(diphosphooxymethyl)pyrimidine</name>
        <dbReference type="ChEBI" id="CHEBI:57841"/>
    </ligand>
</feature>
<comment type="catalytic activity">
    <reaction evidence="8 9 10">
        <text>2-[(2R,5Z)-2-carboxy-4-methylthiazol-5(2H)-ylidene]ethyl phosphate + 4-amino-2-methyl-5-(diphosphooxymethyl)pyrimidine + 2 H(+) = thiamine phosphate + CO2 + diphosphate</text>
        <dbReference type="Rhea" id="RHEA:47844"/>
        <dbReference type="ChEBI" id="CHEBI:15378"/>
        <dbReference type="ChEBI" id="CHEBI:16526"/>
        <dbReference type="ChEBI" id="CHEBI:33019"/>
        <dbReference type="ChEBI" id="CHEBI:37575"/>
        <dbReference type="ChEBI" id="CHEBI:57841"/>
        <dbReference type="ChEBI" id="CHEBI:62899"/>
        <dbReference type="EC" id="2.5.1.3"/>
    </reaction>
</comment>
<keyword evidence="3 9" id="KW-0479">Metal-binding</keyword>
<evidence type="ECO:0000256" key="7">
    <source>
        <dbReference type="ARBA" id="ARBA00047851"/>
    </source>
</evidence>
<accession>A0A1V9G6Y9</accession>
<dbReference type="GO" id="GO:0005737">
    <property type="term" value="C:cytoplasm"/>
    <property type="evidence" value="ECO:0007669"/>
    <property type="project" value="TreeGrafter"/>
</dbReference>
<dbReference type="RefSeq" id="WP_081145323.1">
    <property type="nucleotide sequence ID" value="NZ_LVYD01000002.1"/>
</dbReference>
<dbReference type="CDD" id="cd00564">
    <property type="entry name" value="TMP_TenI"/>
    <property type="match status" value="1"/>
</dbReference>
<evidence type="ECO:0000313" key="13">
    <source>
        <dbReference type="EMBL" id="OQP66383.1"/>
    </source>
</evidence>
<dbReference type="EMBL" id="LVYD01000002">
    <property type="protein sequence ID" value="OQP66383.1"/>
    <property type="molecule type" value="Genomic_DNA"/>
</dbReference>
<keyword evidence="2 9" id="KW-0808">Transferase</keyword>
<dbReference type="PANTHER" id="PTHR20857">
    <property type="entry name" value="THIAMINE-PHOSPHATE PYROPHOSPHORYLASE"/>
    <property type="match status" value="1"/>
</dbReference>
<feature type="binding site" evidence="9">
    <location>
        <position position="166"/>
    </location>
    <ligand>
        <name>2-[(2R,5Z)-2-carboxy-4-methylthiazol-5(2H)-ylidene]ethyl phosphate</name>
        <dbReference type="ChEBI" id="CHEBI:62899"/>
    </ligand>
</feature>
<evidence type="ECO:0000256" key="1">
    <source>
        <dbReference type="ARBA" id="ARBA00005165"/>
    </source>
</evidence>
<feature type="binding site" evidence="9">
    <location>
        <position position="133"/>
    </location>
    <ligand>
        <name>4-amino-2-methyl-5-(diphosphooxymethyl)pyrimidine</name>
        <dbReference type="ChEBI" id="CHEBI:57841"/>
    </ligand>
</feature>
<name>A0A1V9G6Y9_9BACT</name>
<protein>
    <recommendedName>
        <fullName evidence="9">Thiamine-phosphate synthase</fullName>
        <shortName evidence="9">TP synthase</shortName>
        <shortName evidence="9">TPS</shortName>
        <ecNumber evidence="9">2.5.1.3</ecNumber>
    </recommendedName>
    <alternativeName>
        <fullName evidence="9">Thiamine-phosphate pyrophosphorylase</fullName>
        <shortName evidence="9">TMP pyrophosphorylase</shortName>
        <shortName evidence="9">TMP-PPase</shortName>
    </alternativeName>
</protein>
<dbReference type="SUPFAM" id="SSF51391">
    <property type="entry name" value="Thiamin phosphate synthase"/>
    <property type="match status" value="1"/>
</dbReference>
<dbReference type="GO" id="GO:0009229">
    <property type="term" value="P:thiamine diphosphate biosynthetic process"/>
    <property type="evidence" value="ECO:0007669"/>
    <property type="project" value="UniProtKB-UniRule"/>
</dbReference>
<feature type="binding site" evidence="9">
    <location>
        <position position="66"/>
    </location>
    <ligand>
        <name>Mg(2+)</name>
        <dbReference type="ChEBI" id="CHEBI:18420"/>
    </ligand>
</feature>
<comment type="cofactor">
    <cofactor evidence="9">
        <name>Mg(2+)</name>
        <dbReference type="ChEBI" id="CHEBI:18420"/>
    </cofactor>
    <text evidence="9">Binds 1 Mg(2+) ion per subunit.</text>
</comment>
<evidence type="ECO:0000256" key="6">
    <source>
        <dbReference type="ARBA" id="ARBA00047334"/>
    </source>
</evidence>
<dbReference type="AlphaFoldDB" id="A0A1V9G6Y9"/>
<evidence type="ECO:0000256" key="2">
    <source>
        <dbReference type="ARBA" id="ARBA00022679"/>
    </source>
</evidence>
<dbReference type="InterPro" id="IPR022998">
    <property type="entry name" value="ThiamineP_synth_TenI"/>
</dbReference>
<reference evidence="13 14" key="1">
    <citation type="submission" date="2016-03" db="EMBL/GenBank/DDBJ databases">
        <title>Niastella vici sp. nov., isolated from farmland soil.</title>
        <authorList>
            <person name="Chen L."/>
            <person name="Wang D."/>
            <person name="Yang S."/>
            <person name="Wang G."/>
        </authorList>
    </citation>
    <scope>NUCLEOTIDE SEQUENCE [LARGE SCALE GENOMIC DNA]</scope>
    <source>
        <strain evidence="13 14">DJ57</strain>
    </source>
</reference>
<keyword evidence="5 9" id="KW-0784">Thiamine biosynthesis</keyword>
<feature type="binding site" evidence="9">
    <location>
        <position position="104"/>
    </location>
    <ligand>
        <name>4-amino-2-methyl-5-(diphosphooxymethyl)pyrimidine</name>
        <dbReference type="ChEBI" id="CHEBI:57841"/>
    </ligand>
</feature>
<dbReference type="Pfam" id="PF02581">
    <property type="entry name" value="TMP-TENI"/>
    <property type="match status" value="1"/>
</dbReference>
<feature type="domain" description="Thiamine phosphate synthase/TenI" evidence="12">
    <location>
        <begin position="5"/>
        <end position="188"/>
    </location>
</feature>
<evidence type="ECO:0000259" key="12">
    <source>
        <dbReference type="Pfam" id="PF02581"/>
    </source>
</evidence>
<comment type="caution">
    <text evidence="13">The sequence shown here is derived from an EMBL/GenBank/DDBJ whole genome shotgun (WGS) entry which is preliminary data.</text>
</comment>
<comment type="catalytic activity">
    <reaction evidence="6 9 10">
        <text>4-methyl-5-(2-phosphooxyethyl)-thiazole + 4-amino-2-methyl-5-(diphosphooxymethyl)pyrimidine + H(+) = thiamine phosphate + diphosphate</text>
        <dbReference type="Rhea" id="RHEA:22328"/>
        <dbReference type="ChEBI" id="CHEBI:15378"/>
        <dbReference type="ChEBI" id="CHEBI:33019"/>
        <dbReference type="ChEBI" id="CHEBI:37575"/>
        <dbReference type="ChEBI" id="CHEBI:57841"/>
        <dbReference type="ChEBI" id="CHEBI:58296"/>
        <dbReference type="EC" id="2.5.1.3"/>
    </reaction>
</comment>
<evidence type="ECO:0000256" key="5">
    <source>
        <dbReference type="ARBA" id="ARBA00022977"/>
    </source>
</evidence>
<dbReference type="GO" id="GO:0004789">
    <property type="term" value="F:thiamine-phosphate diphosphorylase activity"/>
    <property type="evidence" value="ECO:0007669"/>
    <property type="project" value="UniProtKB-UniRule"/>
</dbReference>
<dbReference type="PANTHER" id="PTHR20857:SF15">
    <property type="entry name" value="THIAMINE-PHOSPHATE SYNTHASE"/>
    <property type="match status" value="1"/>
</dbReference>
<dbReference type="EC" id="2.5.1.3" evidence="9"/>
<comment type="function">
    <text evidence="9">Condenses 4-methyl-5-(beta-hydroxyethyl)thiazole monophosphate (THZ-P) and 2-methyl-4-amino-5-hydroxymethyl pyrimidine pyrophosphate (HMP-PP) to form thiamine monophosphate (TMP).</text>
</comment>
<feature type="binding site" evidence="9">
    <location>
        <begin position="33"/>
        <end position="37"/>
    </location>
    <ligand>
        <name>4-amino-2-methyl-5-(diphosphooxymethyl)pyrimidine</name>
        <dbReference type="ChEBI" id="CHEBI:57841"/>
    </ligand>
</feature>
<comment type="pathway">
    <text evidence="1 9 11">Cofactor biosynthesis; thiamine diphosphate biosynthesis; thiamine phosphate from 4-amino-2-methyl-5-diphosphomethylpyrimidine and 4-methyl-5-(2-phosphoethyl)-thiazole: step 1/1.</text>
</comment>
<organism evidence="13 14">
    <name type="scientific">Niastella vici</name>
    <dbReference type="NCBI Taxonomy" id="1703345"/>
    <lineage>
        <taxon>Bacteria</taxon>
        <taxon>Pseudomonadati</taxon>
        <taxon>Bacteroidota</taxon>
        <taxon>Chitinophagia</taxon>
        <taxon>Chitinophagales</taxon>
        <taxon>Chitinophagaceae</taxon>
        <taxon>Niastella</taxon>
    </lineage>
</organism>
<comment type="similarity">
    <text evidence="9 10">Belongs to the thiamine-phosphate synthase family.</text>
</comment>
<proteinExistence type="inferred from homology"/>
<feature type="binding site" evidence="9">
    <location>
        <position position="85"/>
    </location>
    <ligand>
        <name>Mg(2+)</name>
        <dbReference type="ChEBI" id="CHEBI:18420"/>
    </ligand>
</feature>
<gene>
    <name evidence="9" type="primary">thiE</name>
    <name evidence="13" type="ORF">A3860_12860</name>
</gene>
<comment type="caution">
    <text evidence="9">Lacks conserved residue(s) required for the propagation of feature annotation.</text>
</comment>
<dbReference type="InterPro" id="IPR034291">
    <property type="entry name" value="TMP_synthase"/>
</dbReference>
<evidence type="ECO:0000256" key="3">
    <source>
        <dbReference type="ARBA" id="ARBA00022723"/>
    </source>
</evidence>
<dbReference type="InterPro" id="IPR013785">
    <property type="entry name" value="Aldolase_TIM"/>
</dbReference>
<evidence type="ECO:0000256" key="4">
    <source>
        <dbReference type="ARBA" id="ARBA00022842"/>
    </source>
</evidence>
<comment type="catalytic activity">
    <reaction evidence="7 9 10">
        <text>2-(2-carboxy-4-methylthiazol-5-yl)ethyl phosphate + 4-amino-2-methyl-5-(diphosphooxymethyl)pyrimidine + 2 H(+) = thiamine phosphate + CO2 + diphosphate</text>
        <dbReference type="Rhea" id="RHEA:47848"/>
        <dbReference type="ChEBI" id="CHEBI:15378"/>
        <dbReference type="ChEBI" id="CHEBI:16526"/>
        <dbReference type="ChEBI" id="CHEBI:33019"/>
        <dbReference type="ChEBI" id="CHEBI:37575"/>
        <dbReference type="ChEBI" id="CHEBI:57841"/>
        <dbReference type="ChEBI" id="CHEBI:62890"/>
        <dbReference type="EC" id="2.5.1.3"/>
    </reaction>
</comment>
<evidence type="ECO:0000313" key="14">
    <source>
        <dbReference type="Proteomes" id="UP000192796"/>
    </source>
</evidence>
<dbReference type="GO" id="GO:0009228">
    <property type="term" value="P:thiamine biosynthetic process"/>
    <property type="evidence" value="ECO:0007669"/>
    <property type="project" value="UniProtKB-KW"/>
</dbReference>
<feature type="binding site" evidence="9">
    <location>
        <begin position="130"/>
        <end position="132"/>
    </location>
    <ligand>
        <name>2-[(2R,5Z)-2-carboxy-4-methylthiazol-5(2H)-ylidene]ethyl phosphate</name>
        <dbReference type="ChEBI" id="CHEBI:62899"/>
    </ligand>
</feature>
<keyword evidence="4 9" id="KW-0460">Magnesium</keyword>
<evidence type="ECO:0000256" key="9">
    <source>
        <dbReference type="HAMAP-Rule" id="MF_00097"/>
    </source>
</evidence>
<dbReference type="Gene3D" id="3.20.20.70">
    <property type="entry name" value="Aldolase class I"/>
    <property type="match status" value="1"/>
</dbReference>
<dbReference type="InterPro" id="IPR036206">
    <property type="entry name" value="ThiamineP_synth_sf"/>
</dbReference>
<dbReference type="HAMAP" id="MF_00097">
    <property type="entry name" value="TMP_synthase"/>
    <property type="match status" value="1"/>
</dbReference>
<keyword evidence="14" id="KW-1185">Reference proteome</keyword>
<evidence type="ECO:0000256" key="10">
    <source>
        <dbReference type="RuleBase" id="RU003826"/>
    </source>
</evidence>
<evidence type="ECO:0000256" key="11">
    <source>
        <dbReference type="RuleBase" id="RU004253"/>
    </source>
</evidence>
<sequence length="213" mass="22807">MLERLYFISQQTAAKTHLAAIEEALAAGCKLVQLRVKNQSEAEVLEQAKTAKALCDHYNSKLIINDYPQVAKTVGAWGVHVGLQDMPVDAVRAIVGPQMIVGGTANTFDQLKQRVNEGVDYVGLGPYRFTATKEKLSPILGLEGFQRIMDQARAAGFQLPIVAIGGIVADDVAGLRDAGVYGVAVSGAMSNAVDAAAVVTLINKNYEHVNDRK</sequence>
<dbReference type="NCBIfam" id="NF000736">
    <property type="entry name" value="PRK00043.2-3"/>
    <property type="match status" value="1"/>
</dbReference>
<dbReference type="GO" id="GO:0000287">
    <property type="term" value="F:magnesium ion binding"/>
    <property type="evidence" value="ECO:0007669"/>
    <property type="project" value="UniProtKB-UniRule"/>
</dbReference>
<dbReference type="STRING" id="1703345.A3860_12860"/>
<evidence type="ECO:0000256" key="8">
    <source>
        <dbReference type="ARBA" id="ARBA00047883"/>
    </source>
</evidence>
<dbReference type="NCBIfam" id="TIGR00693">
    <property type="entry name" value="thiE"/>
    <property type="match status" value="1"/>
</dbReference>
<dbReference type="UniPathway" id="UPA00060">
    <property type="reaction ID" value="UER00141"/>
</dbReference>